<dbReference type="SMART" id="SM00881">
    <property type="entry name" value="CoA_binding"/>
    <property type="match status" value="1"/>
</dbReference>
<dbReference type="InterPro" id="IPR005810">
    <property type="entry name" value="CoA_lig_alpha"/>
</dbReference>
<accession>A0A1F5MIX7</accession>
<feature type="domain" description="CoA-binding" evidence="4">
    <location>
        <begin position="3"/>
        <end position="100"/>
    </location>
</feature>
<evidence type="ECO:0000313" key="5">
    <source>
        <dbReference type="EMBL" id="OGE65240.1"/>
    </source>
</evidence>
<dbReference type="GO" id="GO:0000166">
    <property type="term" value="F:nucleotide binding"/>
    <property type="evidence" value="ECO:0007669"/>
    <property type="project" value="UniProtKB-KW"/>
</dbReference>
<dbReference type="InterPro" id="IPR032875">
    <property type="entry name" value="Succ_CoA_lig_flav_dom"/>
</dbReference>
<dbReference type="PANTHER" id="PTHR11117:SF2">
    <property type="entry name" value="SUCCINATE--COA LIGASE [ADP_GDP-FORMING] SUBUNIT ALPHA, MITOCHONDRIAL"/>
    <property type="match status" value="1"/>
</dbReference>
<dbReference type="PANTHER" id="PTHR11117">
    <property type="entry name" value="SUCCINYL-COA LIGASE SUBUNIT ALPHA"/>
    <property type="match status" value="1"/>
</dbReference>
<keyword evidence="2" id="KW-0547">Nucleotide-binding</keyword>
<proteinExistence type="predicted"/>
<dbReference type="InterPro" id="IPR003781">
    <property type="entry name" value="CoA-bd"/>
</dbReference>
<dbReference type="GO" id="GO:0004776">
    <property type="term" value="F:succinate-CoA ligase (GDP-forming) activity"/>
    <property type="evidence" value="ECO:0007669"/>
    <property type="project" value="TreeGrafter"/>
</dbReference>
<dbReference type="PIRSF" id="PIRSF001553">
    <property type="entry name" value="SucCS_alpha"/>
    <property type="match status" value="1"/>
</dbReference>
<dbReference type="GO" id="GO:0009361">
    <property type="term" value="C:succinate-CoA ligase complex (ADP-forming)"/>
    <property type="evidence" value="ECO:0007669"/>
    <property type="project" value="TreeGrafter"/>
</dbReference>
<dbReference type="GO" id="GO:0004775">
    <property type="term" value="F:succinate-CoA ligase (ADP-forming) activity"/>
    <property type="evidence" value="ECO:0007669"/>
    <property type="project" value="TreeGrafter"/>
</dbReference>
<dbReference type="PRINTS" id="PR01798">
    <property type="entry name" value="SCOASYNTHASE"/>
</dbReference>
<evidence type="ECO:0000259" key="4">
    <source>
        <dbReference type="SMART" id="SM00881"/>
    </source>
</evidence>
<comment type="caution">
    <text evidence="5">The sequence shown here is derived from an EMBL/GenBank/DDBJ whole genome shotgun (WGS) entry which is preliminary data.</text>
</comment>
<dbReference type="SUPFAM" id="SSF51735">
    <property type="entry name" value="NAD(P)-binding Rossmann-fold domains"/>
    <property type="match status" value="1"/>
</dbReference>
<evidence type="ECO:0000256" key="3">
    <source>
        <dbReference type="PIRSR" id="PIRSR001553-1"/>
    </source>
</evidence>
<name>A0A1F5MIX7_9BACT</name>
<dbReference type="Gene3D" id="3.40.50.261">
    <property type="entry name" value="Succinyl-CoA synthetase domains"/>
    <property type="match status" value="1"/>
</dbReference>
<dbReference type="GO" id="GO:0006099">
    <property type="term" value="P:tricarboxylic acid cycle"/>
    <property type="evidence" value="ECO:0007669"/>
    <property type="project" value="TreeGrafter"/>
</dbReference>
<evidence type="ECO:0000256" key="1">
    <source>
        <dbReference type="ARBA" id="ARBA00022598"/>
    </source>
</evidence>
<dbReference type="Pfam" id="PF13607">
    <property type="entry name" value="Succ_CoA_lig"/>
    <property type="match status" value="1"/>
</dbReference>
<feature type="active site" description="Tele-phosphohistidine intermediate" evidence="3">
    <location>
        <position position="256"/>
    </location>
</feature>
<gene>
    <name evidence="5" type="ORF">A3B49_02315</name>
</gene>
<organism evidence="5 6">
    <name type="scientific">Candidatus Daviesbacteria bacterium RIFCSPLOWO2_01_FULL_40_24</name>
    <dbReference type="NCBI Taxonomy" id="1797787"/>
    <lineage>
        <taxon>Bacteria</taxon>
        <taxon>Candidatus Daviesiibacteriota</taxon>
    </lineage>
</organism>
<dbReference type="Pfam" id="PF02629">
    <property type="entry name" value="CoA_binding"/>
    <property type="match status" value="1"/>
</dbReference>
<protein>
    <recommendedName>
        <fullName evidence="4">CoA-binding domain-containing protein</fullName>
    </recommendedName>
</protein>
<evidence type="ECO:0000313" key="6">
    <source>
        <dbReference type="Proteomes" id="UP000178017"/>
    </source>
</evidence>
<dbReference type="InterPro" id="IPR036291">
    <property type="entry name" value="NAD(P)-bd_dom_sf"/>
</dbReference>
<keyword evidence="1" id="KW-0436">Ligase</keyword>
<reference evidence="5 6" key="1">
    <citation type="journal article" date="2016" name="Nat. Commun.">
        <title>Thousands of microbial genomes shed light on interconnected biogeochemical processes in an aquifer system.</title>
        <authorList>
            <person name="Anantharaman K."/>
            <person name="Brown C.T."/>
            <person name="Hug L.A."/>
            <person name="Sharon I."/>
            <person name="Castelle C.J."/>
            <person name="Probst A.J."/>
            <person name="Thomas B.C."/>
            <person name="Singh A."/>
            <person name="Wilkins M.J."/>
            <person name="Karaoz U."/>
            <person name="Brodie E.L."/>
            <person name="Williams K.H."/>
            <person name="Hubbard S.S."/>
            <person name="Banfield J.F."/>
        </authorList>
    </citation>
    <scope>NUCLEOTIDE SEQUENCE [LARGE SCALE GENOMIC DNA]</scope>
</reference>
<dbReference type="InterPro" id="IPR016102">
    <property type="entry name" value="Succinyl-CoA_synth-like"/>
</dbReference>
<dbReference type="Gene3D" id="3.40.50.720">
    <property type="entry name" value="NAD(P)-binding Rossmann-like Domain"/>
    <property type="match status" value="1"/>
</dbReference>
<evidence type="ECO:0000256" key="2">
    <source>
        <dbReference type="ARBA" id="ARBA00022741"/>
    </source>
</evidence>
<dbReference type="EMBL" id="MFDO01000021">
    <property type="protein sequence ID" value="OGE65240.1"/>
    <property type="molecule type" value="Genomic_DNA"/>
</dbReference>
<dbReference type="Proteomes" id="UP000178017">
    <property type="component" value="Unassembled WGS sequence"/>
</dbReference>
<sequence>MLIIPKGAKVLGQGITGSEGSRAVPWMKQYGTNLVAGVTPGKGGTEVEGVPIYNSVQEAVEAVGSIDVAIQFVPAKFMKAALIEAVDAGIKLHIIQAEKVPTQDTAFVVAYAKGKGATIIGPNTAGLISPSRQLKLGLVGGGNPTKMFMPGNIAVLSKSGSMAAEISLQLKKAGLGVSWAIGIGGDRIIGSDFVDLMLDLEEDPETTAYVLFGELGGTYEERVADYVKSAQIKKPVVAFIAGEFTMKLPSDVQFGHAGAIIEGDKGRPDHKRQVLREAGVKVADDLDQIVALVRESING</sequence>
<dbReference type="SUPFAM" id="SSF52210">
    <property type="entry name" value="Succinyl-CoA synthetase domains"/>
    <property type="match status" value="1"/>
</dbReference>
<dbReference type="AlphaFoldDB" id="A0A1F5MIX7"/>